<comment type="caution">
    <text evidence="1">The sequence shown here is derived from an EMBL/GenBank/DDBJ whole genome shotgun (WGS) entry which is preliminary data.</text>
</comment>
<proteinExistence type="predicted"/>
<dbReference type="AlphaFoldDB" id="A0AAW1JNH2"/>
<evidence type="ECO:0000313" key="1">
    <source>
        <dbReference type="EMBL" id="KAK9705145.1"/>
    </source>
</evidence>
<dbReference type="Proteomes" id="UP001443914">
    <property type="component" value="Unassembled WGS sequence"/>
</dbReference>
<evidence type="ECO:0000313" key="2">
    <source>
        <dbReference type="Proteomes" id="UP001443914"/>
    </source>
</evidence>
<organism evidence="1 2">
    <name type="scientific">Saponaria officinalis</name>
    <name type="common">Common soapwort</name>
    <name type="synonym">Lychnis saponaria</name>
    <dbReference type="NCBI Taxonomy" id="3572"/>
    <lineage>
        <taxon>Eukaryota</taxon>
        <taxon>Viridiplantae</taxon>
        <taxon>Streptophyta</taxon>
        <taxon>Embryophyta</taxon>
        <taxon>Tracheophyta</taxon>
        <taxon>Spermatophyta</taxon>
        <taxon>Magnoliopsida</taxon>
        <taxon>eudicotyledons</taxon>
        <taxon>Gunneridae</taxon>
        <taxon>Pentapetalae</taxon>
        <taxon>Caryophyllales</taxon>
        <taxon>Caryophyllaceae</taxon>
        <taxon>Caryophylleae</taxon>
        <taxon>Saponaria</taxon>
    </lineage>
</organism>
<dbReference type="EMBL" id="JBDFQZ010000007">
    <property type="protein sequence ID" value="KAK9705145.1"/>
    <property type="molecule type" value="Genomic_DNA"/>
</dbReference>
<sequence>MANNTNTSAFNMRSVLEKEKLNAENFLDWERNLRIVLRSEGKEAVLDNPLPELLAPTATAAERRARQPTLDTSVQVTCLMLACMTPDFQKRFDDMDAYSIIVQLKTMFQKHARLERFEAHCKLLECKLAKGKPVGPHVFNLIGHFQIMEKLGFPYPEELTIDIVKQFIA</sequence>
<name>A0AAW1JNH2_SAPOF</name>
<accession>A0AAW1JNH2</accession>
<protein>
    <submittedName>
        <fullName evidence="1">Uncharacterized protein</fullName>
    </submittedName>
</protein>
<gene>
    <name evidence="1" type="ORF">RND81_07G036400</name>
</gene>
<keyword evidence="2" id="KW-1185">Reference proteome</keyword>
<reference evidence="1" key="1">
    <citation type="submission" date="2024-03" db="EMBL/GenBank/DDBJ databases">
        <title>WGS assembly of Saponaria officinalis var. Norfolk2.</title>
        <authorList>
            <person name="Jenkins J."/>
            <person name="Shu S."/>
            <person name="Grimwood J."/>
            <person name="Barry K."/>
            <person name="Goodstein D."/>
            <person name="Schmutz J."/>
            <person name="Leebens-Mack J."/>
            <person name="Osbourn A."/>
        </authorList>
    </citation>
    <scope>NUCLEOTIDE SEQUENCE [LARGE SCALE GENOMIC DNA]</scope>
    <source>
        <strain evidence="1">JIC</strain>
    </source>
</reference>